<keyword evidence="8 16" id="KW-0479">Metal-binding</keyword>
<evidence type="ECO:0000256" key="3">
    <source>
        <dbReference type="ARBA" id="ARBA00006746"/>
    </source>
</evidence>
<evidence type="ECO:0000256" key="15">
    <source>
        <dbReference type="ARBA" id="ARBA00051301"/>
    </source>
</evidence>
<dbReference type="FunFam" id="3.40.630.10:FF:000005">
    <property type="entry name" value="Succinyl-diaminopimelate desuccinylase"/>
    <property type="match status" value="1"/>
</dbReference>
<dbReference type="GO" id="GO:0050897">
    <property type="term" value="F:cobalt ion binding"/>
    <property type="evidence" value="ECO:0007669"/>
    <property type="project" value="UniProtKB-UniRule"/>
</dbReference>
<dbReference type="EMBL" id="SGPX01000001">
    <property type="protein sequence ID" value="MCL6349672.1"/>
    <property type="molecule type" value="Genomic_DNA"/>
</dbReference>
<evidence type="ECO:0000256" key="6">
    <source>
        <dbReference type="ARBA" id="ARBA00022391"/>
    </source>
</evidence>
<evidence type="ECO:0000256" key="9">
    <source>
        <dbReference type="ARBA" id="ARBA00022801"/>
    </source>
</evidence>
<evidence type="ECO:0000256" key="12">
    <source>
        <dbReference type="ARBA" id="ARBA00023154"/>
    </source>
</evidence>
<comment type="cofactor">
    <cofactor evidence="16">
        <name>Zn(2+)</name>
        <dbReference type="ChEBI" id="CHEBI:29105"/>
    </cofactor>
    <cofactor evidence="16">
        <name>Co(2+)</name>
        <dbReference type="ChEBI" id="CHEBI:48828"/>
    </cofactor>
    <text evidence="16">Binds 2 Zn(2+) or Co(2+) ions per subunit.</text>
</comment>
<dbReference type="CDD" id="cd03891">
    <property type="entry name" value="M20_DapE_proteobac"/>
    <property type="match status" value="1"/>
</dbReference>
<dbReference type="GO" id="GO:0009089">
    <property type="term" value="P:lysine biosynthetic process via diaminopimelate"/>
    <property type="evidence" value="ECO:0007669"/>
    <property type="project" value="UniProtKB-UniRule"/>
</dbReference>
<evidence type="ECO:0000256" key="1">
    <source>
        <dbReference type="ARBA" id="ARBA00001941"/>
    </source>
</evidence>
<dbReference type="SUPFAM" id="SSF55031">
    <property type="entry name" value="Bacterial exopeptidase dimerisation domain"/>
    <property type="match status" value="1"/>
</dbReference>
<keyword evidence="12 16" id="KW-0457">Lysine biosynthesis</keyword>
<dbReference type="RefSeq" id="WP_095698835.1">
    <property type="nucleotide sequence ID" value="NZ_CABFUW010000005.1"/>
</dbReference>
<dbReference type="InterPro" id="IPR050072">
    <property type="entry name" value="Peptidase_M20A"/>
</dbReference>
<dbReference type="GO" id="GO:0008270">
    <property type="term" value="F:zinc ion binding"/>
    <property type="evidence" value="ECO:0007669"/>
    <property type="project" value="UniProtKB-UniRule"/>
</dbReference>
<dbReference type="GO" id="GO:0006526">
    <property type="term" value="P:L-arginine biosynthetic process"/>
    <property type="evidence" value="ECO:0007669"/>
    <property type="project" value="TreeGrafter"/>
</dbReference>
<keyword evidence="13 16" id="KW-0170">Cobalt</keyword>
<comment type="function">
    <text evidence="16">Catalyzes the hydrolysis of N-succinyl-L,L-diaminopimelic acid (SDAP), forming succinate and LL-2,6-diaminopimelate (DAP), an intermediate involved in the bacterial biosynthesis of lysine and meso-diaminopimelic acid, an essential component of bacterial cell walls.</text>
</comment>
<evidence type="ECO:0000256" key="8">
    <source>
        <dbReference type="ARBA" id="ARBA00022723"/>
    </source>
</evidence>
<dbReference type="Gene3D" id="3.40.630.10">
    <property type="entry name" value="Zn peptidases"/>
    <property type="match status" value="2"/>
</dbReference>
<evidence type="ECO:0000256" key="10">
    <source>
        <dbReference type="ARBA" id="ARBA00022833"/>
    </source>
</evidence>
<accession>A0AAQ0X1W2</accession>
<comment type="subunit">
    <text evidence="4 16">Homodimer.</text>
</comment>
<dbReference type="PANTHER" id="PTHR43808">
    <property type="entry name" value="ACETYLORNITHINE DEACETYLASE"/>
    <property type="match status" value="1"/>
</dbReference>
<dbReference type="KEGG" id="ppoa:BJK05_00990"/>
<dbReference type="AlphaFoldDB" id="A0AAQ0X1W2"/>
<comment type="catalytic activity">
    <reaction evidence="15 16">
        <text>N-succinyl-(2S,6S)-2,6-diaminopimelate + H2O = (2S,6S)-2,6-diaminopimelate + succinate</text>
        <dbReference type="Rhea" id="RHEA:22608"/>
        <dbReference type="ChEBI" id="CHEBI:15377"/>
        <dbReference type="ChEBI" id="CHEBI:30031"/>
        <dbReference type="ChEBI" id="CHEBI:57609"/>
        <dbReference type="ChEBI" id="CHEBI:58087"/>
        <dbReference type="EC" id="3.5.1.18"/>
    </reaction>
</comment>
<dbReference type="NCBIfam" id="TIGR01246">
    <property type="entry name" value="dapE_proteo"/>
    <property type="match status" value="1"/>
</dbReference>
<dbReference type="Proteomes" id="UP001057360">
    <property type="component" value="Unassembled WGS sequence"/>
</dbReference>
<reference evidence="19" key="1">
    <citation type="submission" date="2019-02" db="EMBL/GenBank/DDBJ databases">
        <title>New Zealand Erwinia strains with phe-tRNA free attachment sites.</title>
        <authorList>
            <person name="Nunes-Leite L."/>
            <person name="Pitman A.R."/>
        </authorList>
    </citation>
    <scope>NUCLEOTIDE SEQUENCE</scope>
    <source>
        <strain evidence="19">Ec-140</strain>
        <strain evidence="18">Ec-143</strain>
    </source>
</reference>
<feature type="binding site" evidence="16">
    <location>
        <position position="348"/>
    </location>
    <ligand>
        <name>Zn(2+)</name>
        <dbReference type="ChEBI" id="CHEBI:29105"/>
        <label>2</label>
    </ligand>
</feature>
<feature type="binding site" evidence="16">
    <location>
        <position position="99"/>
    </location>
    <ligand>
        <name>Zn(2+)</name>
        <dbReference type="ChEBI" id="CHEBI:29105"/>
        <label>1</label>
    </ligand>
</feature>
<feature type="active site" description="Proton acceptor" evidence="16">
    <location>
        <position position="133"/>
    </location>
</feature>
<dbReference type="EC" id="3.5.1.18" evidence="5 16"/>
<evidence type="ECO:0000313" key="20">
    <source>
        <dbReference type="Proteomes" id="UP001055618"/>
    </source>
</evidence>
<comment type="pathway">
    <text evidence="2 16">Amino-acid biosynthesis; L-lysine biosynthesis via DAP pathway; LL-2,6-diaminopimelate from (S)-tetrahydrodipicolinate (succinylase route): step 3/3.</text>
</comment>
<dbReference type="PANTHER" id="PTHR43808:SF31">
    <property type="entry name" value="N-ACETYL-L-CITRULLINE DEACETYLASE"/>
    <property type="match status" value="1"/>
</dbReference>
<evidence type="ECO:0000313" key="19">
    <source>
        <dbReference type="EMBL" id="MCL6367070.1"/>
    </source>
</evidence>
<dbReference type="GO" id="GO:0019877">
    <property type="term" value="P:diaminopimelate biosynthetic process"/>
    <property type="evidence" value="ECO:0007669"/>
    <property type="project" value="UniProtKB-UniRule"/>
</dbReference>
<dbReference type="GeneID" id="61407162"/>
<feature type="binding site" evidence="16">
    <location>
        <position position="134"/>
    </location>
    <ligand>
        <name>Zn(2+)</name>
        <dbReference type="ChEBI" id="CHEBI:29105"/>
        <label>2</label>
    </ligand>
</feature>
<keyword evidence="11 16" id="KW-0220">Diaminopimelate biosynthesis</keyword>
<dbReference type="Pfam" id="PF07687">
    <property type="entry name" value="M20_dimer"/>
    <property type="match status" value="1"/>
</dbReference>
<dbReference type="InterPro" id="IPR011650">
    <property type="entry name" value="Peptidase_M20_dimer"/>
</dbReference>
<dbReference type="PROSITE" id="PS00758">
    <property type="entry name" value="ARGE_DAPE_CPG2_1"/>
    <property type="match status" value="1"/>
</dbReference>
<comment type="cofactor">
    <cofactor evidence="1">
        <name>Co(2+)</name>
        <dbReference type="ChEBI" id="CHEBI:48828"/>
    </cofactor>
</comment>
<evidence type="ECO:0000259" key="17">
    <source>
        <dbReference type="Pfam" id="PF07687"/>
    </source>
</evidence>
<dbReference type="SUPFAM" id="SSF53187">
    <property type="entry name" value="Zn-dependent exopeptidases"/>
    <property type="match status" value="1"/>
</dbReference>
<dbReference type="Proteomes" id="UP001055618">
    <property type="component" value="Unassembled WGS sequence"/>
</dbReference>
<dbReference type="FunFam" id="3.40.630.10:FF:000010">
    <property type="entry name" value="Succinyl-diaminopimelate desuccinylase"/>
    <property type="match status" value="1"/>
</dbReference>
<comment type="similarity">
    <text evidence="3 16">Belongs to the peptidase M20A family. DapE subfamily.</text>
</comment>
<feature type="binding site" evidence="16">
    <location>
        <position position="66"/>
    </location>
    <ligand>
        <name>Zn(2+)</name>
        <dbReference type="ChEBI" id="CHEBI:29105"/>
        <label>1</label>
    </ligand>
</feature>
<keyword evidence="7 16" id="KW-0028">Amino-acid biosynthesis</keyword>
<evidence type="ECO:0000256" key="2">
    <source>
        <dbReference type="ARBA" id="ARBA00005130"/>
    </source>
</evidence>
<evidence type="ECO:0000256" key="4">
    <source>
        <dbReference type="ARBA" id="ARBA00011738"/>
    </source>
</evidence>
<organism evidence="19 21">
    <name type="scientific">Pectobacterium polaris</name>
    <dbReference type="NCBI Taxonomy" id="2042057"/>
    <lineage>
        <taxon>Bacteria</taxon>
        <taxon>Pseudomonadati</taxon>
        <taxon>Pseudomonadota</taxon>
        <taxon>Gammaproteobacteria</taxon>
        <taxon>Enterobacterales</taxon>
        <taxon>Pectobacteriaceae</taxon>
        <taxon>Pectobacterium</taxon>
    </lineage>
</organism>
<dbReference type="Pfam" id="PF01546">
    <property type="entry name" value="Peptidase_M20"/>
    <property type="match status" value="1"/>
</dbReference>
<feature type="binding site" evidence="16">
    <location>
        <position position="99"/>
    </location>
    <ligand>
        <name>Zn(2+)</name>
        <dbReference type="ChEBI" id="CHEBI:29105"/>
        <label>2</label>
    </ligand>
</feature>
<keyword evidence="9 16" id="KW-0378">Hydrolase</keyword>
<evidence type="ECO:0000256" key="5">
    <source>
        <dbReference type="ARBA" id="ARBA00011921"/>
    </source>
</evidence>
<dbReference type="NCBIfam" id="NF009557">
    <property type="entry name" value="PRK13009.1"/>
    <property type="match status" value="1"/>
</dbReference>
<protein>
    <recommendedName>
        <fullName evidence="6 16">Succinyl-diaminopimelate desuccinylase</fullName>
        <shortName evidence="16">SDAP desuccinylase</shortName>
        <ecNumber evidence="5 16">3.5.1.18</ecNumber>
    </recommendedName>
    <alternativeName>
        <fullName evidence="14 16">N-succinyl-LL-2,6-diaminoheptanedioate amidohydrolase</fullName>
    </alternativeName>
</protein>
<keyword evidence="10 16" id="KW-0862">Zinc</keyword>
<dbReference type="InterPro" id="IPR036264">
    <property type="entry name" value="Bact_exopeptidase_dim_dom"/>
</dbReference>
<evidence type="ECO:0000256" key="13">
    <source>
        <dbReference type="ARBA" id="ARBA00023285"/>
    </source>
</evidence>
<dbReference type="FunFam" id="3.30.70.360:FF:000011">
    <property type="entry name" value="Succinyl-diaminopimelate desuccinylase"/>
    <property type="match status" value="1"/>
</dbReference>
<dbReference type="InterPro" id="IPR005941">
    <property type="entry name" value="DapE_proteobac"/>
</dbReference>
<sequence length="375" mass="40943">MSCPVIELAQQLIKRPSLSPNDEGCQALMIERLTAIGFTVEAMDFGDTQNFWAWRGTGKTLAFAGHTDVVPSGDESHWQHPPFEPIIRDGMLYGRGAADMKGSLAAMVIAAERFVAAHPNHQGRLAFLITSDEEASAVNGTVKVVEALMARNERLDYCLVGEPSSTHVVGDVVKNGRRGSITANLRVHGVQGHVAYPHLADNPVHRAAPALNELIATEWDQGNAFFPPTTMQIANIQAGTGSNNVIPGELSVQFNFRFSTELTDVLIQQRVAELLDRHQLKYTIDWKLSGQPFLTARGELVDAVVNAVKHYNEVTPELLTTGGTSDGRFIARMGAQVVELGPVNATIHKVDECVSAADLQLLSRMYQRIMEQLIA</sequence>
<dbReference type="HAMAP" id="MF_01690">
    <property type="entry name" value="DapE"/>
    <property type="match status" value="1"/>
</dbReference>
<proteinExistence type="inferred from homology"/>
<feature type="active site" evidence="16">
    <location>
        <position position="68"/>
    </location>
</feature>
<dbReference type="PROSITE" id="PS00759">
    <property type="entry name" value="ARGE_DAPE_CPG2_2"/>
    <property type="match status" value="1"/>
</dbReference>
<dbReference type="GO" id="GO:0008777">
    <property type="term" value="F:acetylornithine deacetylase activity"/>
    <property type="evidence" value="ECO:0007669"/>
    <property type="project" value="TreeGrafter"/>
</dbReference>
<dbReference type="GO" id="GO:0009014">
    <property type="term" value="F:succinyl-diaminopimelate desuccinylase activity"/>
    <property type="evidence" value="ECO:0007669"/>
    <property type="project" value="UniProtKB-UniRule"/>
</dbReference>
<name>A0AAQ0X1W2_9GAMM</name>
<keyword evidence="20" id="KW-1185">Reference proteome</keyword>
<gene>
    <name evidence="16" type="primary">dapE</name>
    <name evidence="18" type="ORF">EXT50_00530</name>
    <name evidence="19" type="ORF">EXT53_00530</name>
</gene>
<evidence type="ECO:0000256" key="7">
    <source>
        <dbReference type="ARBA" id="ARBA00022605"/>
    </source>
</evidence>
<evidence type="ECO:0000256" key="14">
    <source>
        <dbReference type="ARBA" id="ARBA00031891"/>
    </source>
</evidence>
<evidence type="ECO:0000313" key="18">
    <source>
        <dbReference type="EMBL" id="MCL6349672.1"/>
    </source>
</evidence>
<evidence type="ECO:0000256" key="16">
    <source>
        <dbReference type="HAMAP-Rule" id="MF_01690"/>
    </source>
</evidence>
<dbReference type="EMBL" id="SGPY01000001">
    <property type="protein sequence ID" value="MCL6367070.1"/>
    <property type="molecule type" value="Genomic_DNA"/>
</dbReference>
<feature type="binding site" evidence="16">
    <location>
        <position position="162"/>
    </location>
    <ligand>
        <name>Zn(2+)</name>
        <dbReference type="ChEBI" id="CHEBI:29105"/>
        <label>1</label>
    </ligand>
</feature>
<evidence type="ECO:0000256" key="11">
    <source>
        <dbReference type="ARBA" id="ARBA00022915"/>
    </source>
</evidence>
<dbReference type="InterPro" id="IPR001261">
    <property type="entry name" value="ArgE/DapE_CS"/>
</dbReference>
<comment type="caution">
    <text evidence="19">The sequence shown here is derived from an EMBL/GenBank/DDBJ whole genome shotgun (WGS) entry which is preliminary data.</text>
</comment>
<evidence type="ECO:0000313" key="21">
    <source>
        <dbReference type="Proteomes" id="UP001057360"/>
    </source>
</evidence>
<feature type="domain" description="Peptidase M20 dimerisation" evidence="17">
    <location>
        <begin position="175"/>
        <end position="282"/>
    </location>
</feature>
<dbReference type="InterPro" id="IPR002933">
    <property type="entry name" value="Peptidase_M20"/>
</dbReference>